<dbReference type="SUPFAM" id="SSF56784">
    <property type="entry name" value="HAD-like"/>
    <property type="match status" value="1"/>
</dbReference>
<dbReference type="CDD" id="cd07528">
    <property type="entry name" value="HAD_CbbY-like"/>
    <property type="match status" value="1"/>
</dbReference>
<dbReference type="SFLD" id="SFLDF00035">
    <property type="entry name" value="phosphoglycolate_phosphatase"/>
    <property type="match status" value="1"/>
</dbReference>
<dbReference type="SFLD" id="SFLDS00003">
    <property type="entry name" value="Haloacid_Dehalogenase"/>
    <property type="match status" value="1"/>
</dbReference>
<gene>
    <name evidence="1" type="ORF">SAMN05421828_10351</name>
</gene>
<dbReference type="PANTHER" id="PTHR42896">
    <property type="entry name" value="XYLULOSE-1,5-BISPHOSPHATE (XUBP) PHOSPHATASE"/>
    <property type="match status" value="1"/>
</dbReference>
<reference evidence="1 2" key="1">
    <citation type="submission" date="2017-01" db="EMBL/GenBank/DDBJ databases">
        <authorList>
            <person name="Varghese N."/>
            <person name="Submissions S."/>
        </authorList>
    </citation>
    <scope>NUCLEOTIDE SEQUENCE [LARGE SCALE GENOMIC DNA]</scope>
    <source>
        <strain evidence="1 2">ATCC 35905</strain>
    </source>
</reference>
<dbReference type="Gene3D" id="3.40.50.1000">
    <property type="entry name" value="HAD superfamily/HAD-like"/>
    <property type="match status" value="1"/>
</dbReference>
<name>A0A8G2CIG0_ACIRU</name>
<dbReference type="RefSeq" id="WP_035228685.1">
    <property type="nucleotide sequence ID" value="NZ_FTNE01000003.1"/>
</dbReference>
<dbReference type="InterPro" id="IPR023214">
    <property type="entry name" value="HAD_sf"/>
</dbReference>
<dbReference type="InterPro" id="IPR006439">
    <property type="entry name" value="HAD-SF_hydro_IA"/>
</dbReference>
<dbReference type="AlphaFoldDB" id="A0A8G2CIG0"/>
<evidence type="ECO:0000313" key="1">
    <source>
        <dbReference type="EMBL" id="SIQ27608.1"/>
    </source>
</evidence>
<dbReference type="SFLD" id="SFLDG01129">
    <property type="entry name" value="C1.5:_HAD__Beta-PGM__Phosphata"/>
    <property type="match status" value="1"/>
</dbReference>
<keyword evidence="2" id="KW-1185">Reference proteome</keyword>
<dbReference type="SFLD" id="SFLDG01135">
    <property type="entry name" value="C1.5.6:_HAD__Beta-PGM__Phospha"/>
    <property type="match status" value="1"/>
</dbReference>
<dbReference type="InterPro" id="IPR044999">
    <property type="entry name" value="CbbY-like"/>
</dbReference>
<evidence type="ECO:0000313" key="2">
    <source>
        <dbReference type="Proteomes" id="UP000186308"/>
    </source>
</evidence>
<dbReference type="Proteomes" id="UP000186308">
    <property type="component" value="Unassembled WGS sequence"/>
</dbReference>
<dbReference type="OrthoDB" id="414934at2"/>
<protein>
    <submittedName>
        <fullName evidence="1">Haloacid dehalogenase superfamily, subfamily IA, variant 3 with third motif having DD or ED</fullName>
    </submittedName>
</protein>
<dbReference type="Gene3D" id="1.10.150.240">
    <property type="entry name" value="Putative phosphatase, domain 2"/>
    <property type="match status" value="1"/>
</dbReference>
<comment type="caution">
    <text evidence="1">The sequence shown here is derived from an EMBL/GenBank/DDBJ whole genome shotgun (WGS) entry which is preliminary data.</text>
</comment>
<dbReference type="EMBL" id="FTNE01000003">
    <property type="protein sequence ID" value="SIQ27608.1"/>
    <property type="molecule type" value="Genomic_DNA"/>
</dbReference>
<dbReference type="InterPro" id="IPR036412">
    <property type="entry name" value="HAD-like_sf"/>
</dbReference>
<dbReference type="InterPro" id="IPR023198">
    <property type="entry name" value="PGP-like_dom2"/>
</dbReference>
<dbReference type="NCBIfam" id="TIGR01509">
    <property type="entry name" value="HAD-SF-IA-v3"/>
    <property type="match status" value="1"/>
</dbReference>
<proteinExistence type="predicted"/>
<accession>A0A8G2CIG0</accession>
<organism evidence="1 2">
    <name type="scientific">Acidiphilium rubrum</name>
    <dbReference type="NCBI Taxonomy" id="526"/>
    <lineage>
        <taxon>Bacteria</taxon>
        <taxon>Pseudomonadati</taxon>
        <taxon>Pseudomonadota</taxon>
        <taxon>Alphaproteobacteria</taxon>
        <taxon>Acetobacterales</taxon>
        <taxon>Acidocellaceae</taxon>
        <taxon>Acidiphilium</taxon>
    </lineage>
</organism>
<sequence>MTALRALIFDVDGTLAETEELHRICFNASFAEFGLDWDWDQALYRELLAVTGGKERIKYYIDEFDGSVDIPPAGIRQIHERKTALYTERMAEGALGPRPGVLRLIDEARASGVLCAIATTTSRPNVDALLQSAFAPDAVGWFAAIAAGDEVARKKPAPDVYALALERLGLAADACLAIEDSRNGLESARAAGLGCVITVSPYTDGQDFSAALRTVAHLGDFETHNRAIEWGMVTLAMLRDWHAAWVSRSA</sequence>
<dbReference type="GO" id="GO:0016787">
    <property type="term" value="F:hydrolase activity"/>
    <property type="evidence" value="ECO:0007669"/>
    <property type="project" value="InterPro"/>
</dbReference>
<dbReference type="PANTHER" id="PTHR42896:SF2">
    <property type="entry name" value="CBBY-LIKE PROTEIN"/>
    <property type="match status" value="1"/>
</dbReference>
<dbReference type="Pfam" id="PF00702">
    <property type="entry name" value="Hydrolase"/>
    <property type="match status" value="1"/>
</dbReference>